<dbReference type="EMBL" id="MF417906">
    <property type="protein sequence ID" value="ASN70428.1"/>
    <property type="molecule type" value="Genomic_DNA"/>
</dbReference>
<protein>
    <submittedName>
        <fullName evidence="2">Uncharacterized protein</fullName>
    </submittedName>
</protein>
<proteinExistence type="predicted"/>
<evidence type="ECO:0000313" key="2">
    <source>
        <dbReference type="EMBL" id="ASN70369.1"/>
    </source>
</evidence>
<gene>
    <name evidence="1" type="ORF">7AX4_18</name>
    <name evidence="3" type="ORF">7F8_46</name>
    <name evidence="2" type="ORF">8AX11_46</name>
</gene>
<dbReference type="EMBL" id="MF417905">
    <property type="protein sequence ID" value="ASN70369.1"/>
    <property type="molecule type" value="Genomic_DNA"/>
</dbReference>
<dbReference type="EMBL" id="MF417894">
    <property type="protein sequence ID" value="ASN69655.1"/>
    <property type="molecule type" value="Genomic_DNA"/>
</dbReference>
<reference evidence="2" key="1">
    <citation type="submission" date="2017-06" db="EMBL/GenBank/DDBJ databases">
        <title>Novel phages from South African skin metaviromes.</title>
        <authorList>
            <person name="van Zyl L.J."/>
            <person name="Abrahams Y."/>
            <person name="Stander E.A."/>
            <person name="Kirby B.M."/>
            <person name="Clavaud C."/>
            <person name="Farcet C."/>
            <person name="Breton L."/>
            <person name="Trindade M.I."/>
        </authorList>
    </citation>
    <scope>NUCLEOTIDE SEQUENCE</scope>
</reference>
<evidence type="ECO:0000313" key="1">
    <source>
        <dbReference type="EMBL" id="ASN69655.1"/>
    </source>
</evidence>
<organism evidence="2">
    <name type="scientific">uncultured Caudovirales phage</name>
    <dbReference type="NCBI Taxonomy" id="2100421"/>
    <lineage>
        <taxon>Viruses</taxon>
        <taxon>Duplodnaviria</taxon>
        <taxon>Heunggongvirae</taxon>
        <taxon>Uroviricota</taxon>
        <taxon>Caudoviricetes</taxon>
        <taxon>Peduoviridae</taxon>
        <taxon>Maltschvirus</taxon>
        <taxon>Maltschvirus maltsch</taxon>
    </lineage>
</organism>
<sequence length="105" mass="12013">MNTTIEEFLKNGGEIKQIDSDDQSKIHRKVSFEDQISLMLFACYATTPFSVKDVQEAVFDFHRTTIYSLLQEHVKGGYLERVSESHYRATAYAKDIMNVKGEVTA</sequence>
<accession>A0A2H4J6Z3</accession>
<name>A0A2H4J6Z3_9CAUD</name>
<evidence type="ECO:0000313" key="3">
    <source>
        <dbReference type="EMBL" id="ASN70428.1"/>
    </source>
</evidence>